<name>A0A067KHZ2_JATCU</name>
<evidence type="ECO:0000313" key="2">
    <source>
        <dbReference type="EMBL" id="KDP31469.1"/>
    </source>
</evidence>
<organism evidence="2 3">
    <name type="scientific">Jatropha curcas</name>
    <name type="common">Barbados nut</name>
    <dbReference type="NCBI Taxonomy" id="180498"/>
    <lineage>
        <taxon>Eukaryota</taxon>
        <taxon>Viridiplantae</taxon>
        <taxon>Streptophyta</taxon>
        <taxon>Embryophyta</taxon>
        <taxon>Tracheophyta</taxon>
        <taxon>Spermatophyta</taxon>
        <taxon>Magnoliopsida</taxon>
        <taxon>eudicotyledons</taxon>
        <taxon>Gunneridae</taxon>
        <taxon>Pentapetalae</taxon>
        <taxon>rosids</taxon>
        <taxon>fabids</taxon>
        <taxon>Malpighiales</taxon>
        <taxon>Euphorbiaceae</taxon>
        <taxon>Crotonoideae</taxon>
        <taxon>Jatropheae</taxon>
        <taxon>Jatropha</taxon>
    </lineage>
</organism>
<dbReference type="EMBL" id="KK914630">
    <property type="protein sequence ID" value="KDP31469.1"/>
    <property type="molecule type" value="Genomic_DNA"/>
</dbReference>
<keyword evidence="3" id="KW-1185">Reference proteome</keyword>
<gene>
    <name evidence="2" type="ORF">JCGZ_15349</name>
</gene>
<sequence>MGRGYYGYAKSGLGEIVRSTPNHSAKEISALQARVDAQERQFAELIAHVMQMSGQHDAGTSSCDPLPATDPHVFTALHQPLSSPLDLDTTDNTLVTPANTTTHPVDTPADTTTLDRVEDRHHRFDFGPF</sequence>
<feature type="compositionally biased region" description="Polar residues" evidence="1">
    <location>
        <begin position="98"/>
        <end position="111"/>
    </location>
</feature>
<evidence type="ECO:0000313" key="3">
    <source>
        <dbReference type="Proteomes" id="UP000027138"/>
    </source>
</evidence>
<feature type="compositionally biased region" description="Low complexity" evidence="1">
    <location>
        <begin position="82"/>
        <end position="97"/>
    </location>
</feature>
<reference evidence="2 3" key="1">
    <citation type="journal article" date="2014" name="PLoS ONE">
        <title>Global Analysis of Gene Expression Profiles in Physic Nut (Jatropha curcas L.) Seedlings Exposed to Salt Stress.</title>
        <authorList>
            <person name="Zhang L."/>
            <person name="Zhang C."/>
            <person name="Wu P."/>
            <person name="Chen Y."/>
            <person name="Li M."/>
            <person name="Jiang H."/>
            <person name="Wu G."/>
        </authorList>
    </citation>
    <scope>NUCLEOTIDE SEQUENCE [LARGE SCALE GENOMIC DNA]</scope>
    <source>
        <strain evidence="3">cv. GZQX0401</strain>
        <tissue evidence="2">Young leaves</tissue>
    </source>
</reference>
<dbReference type="AlphaFoldDB" id="A0A067KHZ2"/>
<feature type="region of interest" description="Disordered" evidence="1">
    <location>
        <begin position="82"/>
        <end position="111"/>
    </location>
</feature>
<protein>
    <submittedName>
        <fullName evidence="2">Uncharacterized protein</fullName>
    </submittedName>
</protein>
<dbReference type="Proteomes" id="UP000027138">
    <property type="component" value="Unassembled WGS sequence"/>
</dbReference>
<proteinExistence type="predicted"/>
<evidence type="ECO:0000256" key="1">
    <source>
        <dbReference type="SAM" id="MobiDB-lite"/>
    </source>
</evidence>
<accession>A0A067KHZ2</accession>